<sequence>MVRFAITQVGLWATIFGVFGGANALGINCRGNSQCKGSARELVGVINTIGSGSFNNGQQIACVDGSLCAFFQGVPGGSVDAATTKNLAQKIIDHGCNSCGSVPLSDNNPATGILTFNFVGSVCANGNVVCPDTANPPPAATANVGK</sequence>
<dbReference type="InterPro" id="IPR015131">
    <property type="entry name" value="Killer_tox_Kp4"/>
</dbReference>
<name>A0AA40BF99_9PEZI</name>
<keyword evidence="3" id="KW-1185">Reference proteome</keyword>
<evidence type="ECO:0000259" key="1">
    <source>
        <dbReference type="Pfam" id="PF09044"/>
    </source>
</evidence>
<proteinExistence type="predicted"/>
<accession>A0AA40BF99</accession>
<protein>
    <submittedName>
        <fullName evidence="2">Killer toxin Kp4/SMK</fullName>
    </submittedName>
</protein>
<dbReference type="SUPFAM" id="SSF55221">
    <property type="entry name" value="Yeast killer toxins"/>
    <property type="match status" value="1"/>
</dbReference>
<dbReference type="Proteomes" id="UP001172101">
    <property type="component" value="Unassembled WGS sequence"/>
</dbReference>
<dbReference type="GeneID" id="85330196"/>
<gene>
    <name evidence="2" type="ORF">B0T26DRAFT_797238</name>
</gene>
<dbReference type="AlphaFoldDB" id="A0AA40BF99"/>
<dbReference type="Pfam" id="PF09044">
    <property type="entry name" value="Kp4"/>
    <property type="match status" value="1"/>
</dbReference>
<evidence type="ECO:0000313" key="3">
    <source>
        <dbReference type="Proteomes" id="UP001172101"/>
    </source>
</evidence>
<reference evidence="2" key="1">
    <citation type="submission" date="2023-06" db="EMBL/GenBank/DDBJ databases">
        <title>Genome-scale phylogeny and comparative genomics of the fungal order Sordariales.</title>
        <authorList>
            <consortium name="Lawrence Berkeley National Laboratory"/>
            <person name="Hensen N."/>
            <person name="Bonometti L."/>
            <person name="Westerberg I."/>
            <person name="Brannstrom I.O."/>
            <person name="Guillou S."/>
            <person name="Cros-Aarteil S."/>
            <person name="Calhoun S."/>
            <person name="Haridas S."/>
            <person name="Kuo A."/>
            <person name="Mondo S."/>
            <person name="Pangilinan J."/>
            <person name="Riley R."/>
            <person name="LaButti K."/>
            <person name="Andreopoulos B."/>
            <person name="Lipzen A."/>
            <person name="Chen C."/>
            <person name="Yanf M."/>
            <person name="Daum C."/>
            <person name="Ng V."/>
            <person name="Clum A."/>
            <person name="Steindorff A."/>
            <person name="Ohm R."/>
            <person name="Martin F."/>
            <person name="Silar P."/>
            <person name="Natvig D."/>
            <person name="Lalanne C."/>
            <person name="Gautier V."/>
            <person name="Ament-velasquez S.L."/>
            <person name="Kruys A."/>
            <person name="Hutchinson M.I."/>
            <person name="Powell A.J."/>
            <person name="Barry K."/>
            <person name="Miller A.N."/>
            <person name="Grigoriev I.V."/>
            <person name="Debuchy R."/>
            <person name="Gladieux P."/>
            <person name="Thoren M.H."/>
            <person name="Johannesson H."/>
        </authorList>
    </citation>
    <scope>NUCLEOTIDE SEQUENCE</scope>
    <source>
        <strain evidence="2">SMH2392-1A</strain>
    </source>
</reference>
<feature type="domain" description="Killer toxin Kp4" evidence="1">
    <location>
        <begin position="16"/>
        <end position="119"/>
    </location>
</feature>
<organism evidence="2 3">
    <name type="scientific">Lasiosphaeria miniovina</name>
    <dbReference type="NCBI Taxonomy" id="1954250"/>
    <lineage>
        <taxon>Eukaryota</taxon>
        <taxon>Fungi</taxon>
        <taxon>Dikarya</taxon>
        <taxon>Ascomycota</taxon>
        <taxon>Pezizomycotina</taxon>
        <taxon>Sordariomycetes</taxon>
        <taxon>Sordariomycetidae</taxon>
        <taxon>Sordariales</taxon>
        <taxon>Lasiosphaeriaceae</taxon>
        <taxon>Lasiosphaeria</taxon>
    </lineage>
</organism>
<dbReference type="Gene3D" id="3.30.430.10">
    <property type="entry name" value="Killer Toxin P4, subunit A"/>
    <property type="match status" value="1"/>
</dbReference>
<dbReference type="GO" id="GO:0005576">
    <property type="term" value="C:extracellular region"/>
    <property type="evidence" value="ECO:0007669"/>
    <property type="project" value="InterPro"/>
</dbReference>
<dbReference type="InterPro" id="IPR011329">
    <property type="entry name" value="Killer_tox_Kp4/SMK"/>
</dbReference>
<dbReference type="EMBL" id="JAUIRO010000001">
    <property type="protein sequence ID" value="KAK0733136.1"/>
    <property type="molecule type" value="Genomic_DNA"/>
</dbReference>
<comment type="caution">
    <text evidence="2">The sequence shown here is derived from an EMBL/GenBank/DDBJ whole genome shotgun (WGS) entry which is preliminary data.</text>
</comment>
<dbReference type="RefSeq" id="XP_060302013.1">
    <property type="nucleotide sequence ID" value="XM_060446926.1"/>
</dbReference>
<evidence type="ECO:0000313" key="2">
    <source>
        <dbReference type="EMBL" id="KAK0733136.1"/>
    </source>
</evidence>